<evidence type="ECO:0000313" key="2">
    <source>
        <dbReference type="Proteomes" id="UP001387215"/>
    </source>
</evidence>
<dbReference type="RefSeq" id="WP_336130540.1">
    <property type="nucleotide sequence ID" value="NZ_JBANDL010000002.1"/>
</dbReference>
<dbReference type="PANTHER" id="PTHR32305">
    <property type="match status" value="1"/>
</dbReference>
<dbReference type="Proteomes" id="UP001387215">
    <property type="component" value="Unassembled WGS sequence"/>
</dbReference>
<protein>
    <submittedName>
        <fullName evidence="1">RHS repeat-associated core domain-containing protein</fullName>
    </submittedName>
</protein>
<dbReference type="PANTHER" id="PTHR32305:SF15">
    <property type="entry name" value="PROTEIN RHSA-RELATED"/>
    <property type="match status" value="1"/>
</dbReference>
<dbReference type="Gene3D" id="2.180.10.10">
    <property type="entry name" value="RHS repeat-associated core"/>
    <property type="match status" value="1"/>
</dbReference>
<gene>
    <name evidence="1" type="ORF">V2J18_00345</name>
</gene>
<evidence type="ECO:0000313" key="1">
    <source>
        <dbReference type="EMBL" id="MEI2453118.1"/>
    </source>
</evidence>
<dbReference type="InterPro" id="IPR050708">
    <property type="entry name" value="T6SS_VgrG/RHS"/>
</dbReference>
<reference evidence="1 2" key="1">
    <citation type="submission" date="2024-02" db="EMBL/GenBank/DDBJ databases">
        <title>Lysobacter Genome Sequencing and Mining.</title>
        <authorList>
            <person name="Bierman J."/>
            <person name="Walker M.C."/>
        </authorList>
    </citation>
    <scope>NUCLEOTIDE SEQUENCE [LARGE SCALE GENOMIC DNA]</scope>
    <source>
        <strain evidence="1 2">PB6250</strain>
    </source>
</reference>
<dbReference type="NCBIfam" id="TIGR03696">
    <property type="entry name" value="Rhs_assc_core"/>
    <property type="match status" value="1"/>
</dbReference>
<accession>A0ABU8CWI6</accession>
<dbReference type="InterPro" id="IPR022385">
    <property type="entry name" value="Rhs_assc_core"/>
</dbReference>
<sequence length="396" mass="41777">MSQVKLAGVVNRSYRYNAKGERVAATNGASGPVAVYTLYDEAGRWLGDYDANGSSKQQVVWLGESPVGVLAGAGTAQKLHYVQPDHLGTPRTVIDATRNVAIWSWNAKGEAFGNDTPNQDPDQDGTAFVFDLRFPGQRYDAATGLNYNYFRDYDAVSGRYVQSDPIGLAGGNSTYLYSGGSPIDSIDLWGLQYREANWENKYVHKVIAPPRSPDDWLGPTIGVGLGVISLPAIGYGLYELGIVALTNPATTQALAIGATEVVAGTSVTIPAAVGTGAACKVAEELVDAATLASSAARKATSTFTPGPYAGASIPARSSAQTFTTAERAAINDIGRTTGCHTCGATTAGTKSGNFVPDHQPVSSLNINNAPQRLYPHCINCSRQQGLEAARQLRKKP</sequence>
<dbReference type="EMBL" id="JBANDL010000002">
    <property type="protein sequence ID" value="MEI2453118.1"/>
    <property type="molecule type" value="Genomic_DNA"/>
</dbReference>
<keyword evidence="2" id="KW-1185">Reference proteome</keyword>
<name>A0ABU8CWI6_9GAMM</name>
<comment type="caution">
    <text evidence="1">The sequence shown here is derived from an EMBL/GenBank/DDBJ whole genome shotgun (WGS) entry which is preliminary data.</text>
</comment>
<proteinExistence type="predicted"/>
<organism evidence="1 2">
    <name type="scientific">Lysobacter firmicutimachus</name>
    <dbReference type="NCBI Taxonomy" id="1792846"/>
    <lineage>
        <taxon>Bacteria</taxon>
        <taxon>Pseudomonadati</taxon>
        <taxon>Pseudomonadota</taxon>
        <taxon>Gammaproteobacteria</taxon>
        <taxon>Lysobacterales</taxon>
        <taxon>Lysobacteraceae</taxon>
        <taxon>Lysobacter</taxon>
    </lineage>
</organism>